<reference evidence="2 3" key="1">
    <citation type="submission" date="2016-01" db="EMBL/GenBank/DDBJ databases">
        <title>Complete genome sequence of a soil Actinobacterium, Isoptericola dokdonensis DS-3.</title>
        <authorList>
            <person name="Kwon S.-K."/>
            <person name="Kim J.F."/>
        </authorList>
    </citation>
    <scope>NUCLEOTIDE SEQUENCE [LARGE SCALE GENOMIC DNA]</scope>
    <source>
        <strain evidence="2 3">DS-3</strain>
    </source>
</reference>
<dbReference type="RefSeq" id="WP_068201842.1">
    <property type="nucleotide sequence ID" value="NZ_CP014209.1"/>
</dbReference>
<dbReference type="EMBL" id="CP014209">
    <property type="protein sequence ID" value="ANC30588.1"/>
    <property type="molecule type" value="Genomic_DNA"/>
</dbReference>
<protein>
    <submittedName>
        <fullName evidence="2">Putative competence-damage inducible protein</fullName>
    </submittedName>
</protein>
<dbReference type="Pfam" id="PF02464">
    <property type="entry name" value="CinA"/>
    <property type="match status" value="1"/>
</dbReference>
<sequence length="157" mass="15507">MTSRALVDALRGRGWTLAVAESLTGGLVTARVVDVPGASDVLRAGVVAYATDLKTTLLDVDAGLLADRGAVDPDVALAMAAGVRVRTGADVGLATTGVAGPGPQDGVPAGTVHVAVVAPTGSRVRTLSCAGDRQAVRSAAVAAVLELARQVVDDAAS</sequence>
<dbReference type="InterPro" id="IPR036653">
    <property type="entry name" value="CinA-like_C"/>
</dbReference>
<dbReference type="OrthoDB" id="1253990at2"/>
<feature type="domain" description="CinA C-terminal" evidence="1">
    <location>
        <begin position="4"/>
        <end position="151"/>
    </location>
</feature>
<name>A0A168EX17_9MICO</name>
<evidence type="ECO:0000313" key="3">
    <source>
        <dbReference type="Proteomes" id="UP000076794"/>
    </source>
</evidence>
<evidence type="ECO:0000259" key="1">
    <source>
        <dbReference type="Pfam" id="PF02464"/>
    </source>
</evidence>
<dbReference type="SUPFAM" id="SSF142433">
    <property type="entry name" value="CinA-like"/>
    <property type="match status" value="1"/>
</dbReference>
<organism evidence="2 3">
    <name type="scientific">Isoptericola dokdonensis DS-3</name>
    <dbReference type="NCBI Taxonomy" id="1300344"/>
    <lineage>
        <taxon>Bacteria</taxon>
        <taxon>Bacillati</taxon>
        <taxon>Actinomycetota</taxon>
        <taxon>Actinomycetes</taxon>
        <taxon>Micrococcales</taxon>
        <taxon>Promicromonosporaceae</taxon>
        <taxon>Isoptericola</taxon>
    </lineage>
</organism>
<dbReference type="KEGG" id="ido:I598_1019"/>
<keyword evidence="3" id="KW-1185">Reference proteome</keyword>
<dbReference type="NCBIfam" id="TIGR00199">
    <property type="entry name" value="PncC_domain"/>
    <property type="match status" value="1"/>
</dbReference>
<dbReference type="Gene3D" id="3.90.950.20">
    <property type="entry name" value="CinA-like"/>
    <property type="match status" value="1"/>
</dbReference>
<evidence type="ECO:0000313" key="2">
    <source>
        <dbReference type="EMBL" id="ANC30588.1"/>
    </source>
</evidence>
<dbReference type="Proteomes" id="UP000076794">
    <property type="component" value="Chromosome"/>
</dbReference>
<dbReference type="InterPro" id="IPR008136">
    <property type="entry name" value="CinA_C"/>
</dbReference>
<dbReference type="PATRIC" id="fig|1300344.3.peg.1022"/>
<accession>A0A168EX17</accession>
<dbReference type="AlphaFoldDB" id="A0A168EX17"/>
<proteinExistence type="predicted"/>
<dbReference type="STRING" id="1300344.I598_1019"/>
<gene>
    <name evidence="2" type="primary">cinA</name>
    <name evidence="2" type="ORF">I598_1019</name>
</gene>